<name>A0A7S3Z659_9EUKA</name>
<keyword evidence="3 6" id="KW-0812">Transmembrane</keyword>
<feature type="transmembrane region" description="Helical" evidence="7">
    <location>
        <begin position="381"/>
        <end position="401"/>
    </location>
</feature>
<feature type="transmembrane region" description="Helical" evidence="7">
    <location>
        <begin position="316"/>
        <end position="336"/>
    </location>
</feature>
<accession>A0A7S3Z659</accession>
<dbReference type="EMBL" id="HBIV01034718">
    <property type="protein sequence ID" value="CAE0673089.1"/>
    <property type="molecule type" value="Transcribed_RNA"/>
</dbReference>
<evidence type="ECO:0000256" key="6">
    <source>
        <dbReference type="RuleBase" id="RU000477"/>
    </source>
</evidence>
<proteinExistence type="inferred from homology"/>
<keyword evidence="5 7" id="KW-0472">Membrane</keyword>
<dbReference type="PRINTS" id="PR00783">
    <property type="entry name" value="MINTRINSICP"/>
</dbReference>
<keyword evidence="2 6" id="KW-0813">Transport</keyword>
<dbReference type="InterPro" id="IPR000425">
    <property type="entry name" value="MIP"/>
</dbReference>
<evidence type="ECO:0000256" key="1">
    <source>
        <dbReference type="ARBA" id="ARBA00004141"/>
    </source>
</evidence>
<feature type="transmembrane region" description="Helical" evidence="7">
    <location>
        <begin position="160"/>
        <end position="184"/>
    </location>
</feature>
<sequence length="463" mass="48176">MAGEEKTAPEFSLPPWLLTMARPLAMEFIGTFFLCLTIAMNADSSLAPLGVGGVLIAMVFMGGKVSGAHYNPAVTLAVALCGKIDWVKAGFYVIAQVAASFVAGIVGAIVAGSLGRPAGYPTVSATSGPFSALLCEFLFTFILAKVVLNVAGHSKRENNSFFGLAIGLTVFAGAVAVGGVSGAALNPAVGTGLPMVQGDFSYFWIYWIGPGLGGATAALLFWATNGDEFALEYYMPAMATKLVKDISPYLMEGIGTFFLTMVASMSSSQPLGPLAVGAILIAMVFMSGHVSGSHFNPAVTAAVYSNKAMELKTASFYVLSQLIGALLAGMVSYFLAGYDMGYPTVSSIPAAILMEMLFTFALAITVLHTGKPSDEGTENSYYGLAIGMTVFAGITACGDISGGAFNPALGTALPLFRGEFIYLWIYWLAPLVGGVAAAGVYAITKPDEVYIDLEAERKSKGGE</sequence>
<feature type="transmembrane region" description="Helical" evidence="7">
    <location>
        <begin position="271"/>
        <end position="295"/>
    </location>
</feature>
<dbReference type="PROSITE" id="PS00221">
    <property type="entry name" value="MIP"/>
    <property type="match status" value="1"/>
</dbReference>
<dbReference type="AlphaFoldDB" id="A0A7S3Z659"/>
<evidence type="ECO:0000256" key="3">
    <source>
        <dbReference type="ARBA" id="ARBA00022692"/>
    </source>
</evidence>
<evidence type="ECO:0008006" key="9">
    <source>
        <dbReference type="Google" id="ProtNLM"/>
    </source>
</evidence>
<evidence type="ECO:0000256" key="7">
    <source>
        <dbReference type="SAM" id="Phobius"/>
    </source>
</evidence>
<feature type="transmembrane region" description="Helical" evidence="7">
    <location>
        <begin position="204"/>
        <end position="225"/>
    </location>
</feature>
<dbReference type="InterPro" id="IPR022357">
    <property type="entry name" value="MIP_CS"/>
</dbReference>
<dbReference type="PANTHER" id="PTHR45724">
    <property type="entry name" value="AQUAPORIN NIP2-1"/>
    <property type="match status" value="1"/>
</dbReference>
<keyword evidence="4 7" id="KW-1133">Transmembrane helix</keyword>
<reference evidence="8" key="1">
    <citation type="submission" date="2021-01" db="EMBL/GenBank/DDBJ databases">
        <authorList>
            <person name="Corre E."/>
            <person name="Pelletier E."/>
            <person name="Niang G."/>
            <person name="Scheremetjew M."/>
            <person name="Finn R."/>
            <person name="Kale V."/>
            <person name="Holt S."/>
            <person name="Cochrane G."/>
            <person name="Meng A."/>
            <person name="Brown T."/>
            <person name="Cohen L."/>
        </authorList>
    </citation>
    <scope>NUCLEOTIDE SEQUENCE</scope>
    <source>
        <strain evidence="8">CCCM811</strain>
    </source>
</reference>
<dbReference type="InterPro" id="IPR023271">
    <property type="entry name" value="Aquaporin-like"/>
</dbReference>
<evidence type="ECO:0000256" key="5">
    <source>
        <dbReference type="ARBA" id="ARBA00023136"/>
    </source>
</evidence>
<feature type="transmembrane region" description="Helical" evidence="7">
    <location>
        <begin position="246"/>
        <end position="265"/>
    </location>
</feature>
<dbReference type="Pfam" id="PF00230">
    <property type="entry name" value="MIP"/>
    <property type="match status" value="2"/>
</dbReference>
<comment type="similarity">
    <text evidence="6">Belongs to the MIP/aquaporin (TC 1.A.8) family.</text>
</comment>
<dbReference type="Gene3D" id="1.20.1080.10">
    <property type="entry name" value="Glycerol uptake facilitator protein"/>
    <property type="match status" value="2"/>
</dbReference>
<dbReference type="GO" id="GO:0015267">
    <property type="term" value="F:channel activity"/>
    <property type="evidence" value="ECO:0007669"/>
    <property type="project" value="InterPro"/>
</dbReference>
<dbReference type="PANTHER" id="PTHR45724:SF13">
    <property type="entry name" value="AQUAPORIN NIP1-1-RELATED"/>
    <property type="match status" value="1"/>
</dbReference>
<evidence type="ECO:0000313" key="8">
    <source>
        <dbReference type="EMBL" id="CAE0673089.1"/>
    </source>
</evidence>
<feature type="transmembrane region" description="Helical" evidence="7">
    <location>
        <begin position="91"/>
        <end position="110"/>
    </location>
</feature>
<evidence type="ECO:0000256" key="4">
    <source>
        <dbReference type="ARBA" id="ARBA00022989"/>
    </source>
</evidence>
<feature type="transmembrane region" description="Helical" evidence="7">
    <location>
        <begin position="348"/>
        <end position="369"/>
    </location>
</feature>
<gene>
    <name evidence="8" type="ORF">LGLO00237_LOCUS24765</name>
</gene>
<organism evidence="8">
    <name type="scientific">Lotharella globosa</name>
    <dbReference type="NCBI Taxonomy" id="91324"/>
    <lineage>
        <taxon>Eukaryota</taxon>
        <taxon>Sar</taxon>
        <taxon>Rhizaria</taxon>
        <taxon>Cercozoa</taxon>
        <taxon>Chlorarachniophyceae</taxon>
        <taxon>Lotharella</taxon>
    </lineage>
</organism>
<dbReference type="SUPFAM" id="SSF81338">
    <property type="entry name" value="Aquaporin-like"/>
    <property type="match status" value="2"/>
</dbReference>
<comment type="subcellular location">
    <subcellularLocation>
        <location evidence="1">Membrane</location>
        <topology evidence="1">Multi-pass membrane protein</topology>
    </subcellularLocation>
</comment>
<dbReference type="InterPro" id="IPR034294">
    <property type="entry name" value="Aquaporin_transptr"/>
</dbReference>
<dbReference type="GO" id="GO:0016020">
    <property type="term" value="C:membrane"/>
    <property type="evidence" value="ECO:0007669"/>
    <property type="project" value="UniProtKB-SubCell"/>
</dbReference>
<feature type="transmembrane region" description="Helical" evidence="7">
    <location>
        <begin position="421"/>
        <end position="443"/>
    </location>
</feature>
<protein>
    <recommendedName>
        <fullName evidence="9">Aquaporin</fullName>
    </recommendedName>
</protein>
<evidence type="ECO:0000256" key="2">
    <source>
        <dbReference type="ARBA" id="ARBA00022448"/>
    </source>
</evidence>
<feature type="transmembrane region" description="Helical" evidence="7">
    <location>
        <begin position="46"/>
        <end position="63"/>
    </location>
</feature>
<feature type="transmembrane region" description="Helical" evidence="7">
    <location>
        <begin position="20"/>
        <end position="39"/>
    </location>
</feature>
<feature type="transmembrane region" description="Helical" evidence="7">
    <location>
        <begin position="130"/>
        <end position="148"/>
    </location>
</feature>